<keyword evidence="9" id="KW-0547">Nucleotide-binding</keyword>
<name>A0ABY0AJH6_THESC</name>
<evidence type="ECO:0000313" key="18">
    <source>
        <dbReference type="EMBL" id="RTI08480.1"/>
    </source>
</evidence>
<dbReference type="InterPro" id="IPR035966">
    <property type="entry name" value="PKF_sf"/>
</dbReference>
<dbReference type="PANTHER" id="PTHR13697:SF4">
    <property type="entry name" value="ATP-DEPENDENT 6-PHOSPHOFRUCTOKINASE"/>
    <property type="match status" value="1"/>
</dbReference>
<evidence type="ECO:0000256" key="9">
    <source>
        <dbReference type="ARBA" id="ARBA00022741"/>
    </source>
</evidence>
<dbReference type="EC" id="2.7.1.11" evidence="4 16"/>
<comment type="catalytic activity">
    <reaction evidence="15">
        <text>beta-D-fructose 6-phosphate + ATP = beta-D-fructose 1,6-bisphosphate + ADP + H(+)</text>
        <dbReference type="Rhea" id="RHEA:16109"/>
        <dbReference type="ChEBI" id="CHEBI:15378"/>
        <dbReference type="ChEBI" id="CHEBI:30616"/>
        <dbReference type="ChEBI" id="CHEBI:32966"/>
        <dbReference type="ChEBI" id="CHEBI:57634"/>
        <dbReference type="ChEBI" id="CHEBI:456216"/>
        <dbReference type="EC" id="2.7.1.11"/>
    </reaction>
</comment>
<dbReference type="InterPro" id="IPR012003">
    <property type="entry name" value="ATP_PFK_prok-type"/>
</dbReference>
<evidence type="ECO:0000256" key="6">
    <source>
        <dbReference type="ARBA" id="ARBA00022533"/>
    </source>
</evidence>
<feature type="non-terminal residue" evidence="18">
    <location>
        <position position="281"/>
    </location>
</feature>
<keyword evidence="12" id="KW-0460">Magnesium</keyword>
<evidence type="ECO:0000256" key="7">
    <source>
        <dbReference type="ARBA" id="ARBA00022679"/>
    </source>
</evidence>
<evidence type="ECO:0000256" key="1">
    <source>
        <dbReference type="ARBA" id="ARBA00001946"/>
    </source>
</evidence>
<dbReference type="PANTHER" id="PTHR13697">
    <property type="entry name" value="PHOSPHOFRUCTOKINASE"/>
    <property type="match status" value="1"/>
</dbReference>
<evidence type="ECO:0000256" key="11">
    <source>
        <dbReference type="ARBA" id="ARBA00022840"/>
    </source>
</evidence>
<dbReference type="Proteomes" id="UP000287962">
    <property type="component" value="Unassembled WGS sequence"/>
</dbReference>
<comment type="similarity">
    <text evidence="14">Belongs to the phosphofructokinase type A (PFKA) family.</text>
</comment>
<organism evidence="18 19">
    <name type="scientific">Thermus scotoductus</name>
    <dbReference type="NCBI Taxonomy" id="37636"/>
    <lineage>
        <taxon>Bacteria</taxon>
        <taxon>Thermotogati</taxon>
        <taxon>Deinococcota</taxon>
        <taxon>Deinococci</taxon>
        <taxon>Thermales</taxon>
        <taxon>Thermaceae</taxon>
        <taxon>Thermus</taxon>
    </lineage>
</organism>
<keyword evidence="11" id="KW-0067">ATP-binding</keyword>
<accession>A0ABY0AJH6</accession>
<evidence type="ECO:0000313" key="19">
    <source>
        <dbReference type="Proteomes" id="UP000287962"/>
    </source>
</evidence>
<comment type="cofactor">
    <cofactor evidence="1">
        <name>Mg(2+)</name>
        <dbReference type="ChEBI" id="CHEBI:18420"/>
    </cofactor>
</comment>
<dbReference type="Gene3D" id="3.40.50.460">
    <property type="entry name" value="Phosphofructokinase domain"/>
    <property type="match status" value="1"/>
</dbReference>
<evidence type="ECO:0000256" key="4">
    <source>
        <dbReference type="ARBA" id="ARBA00012055"/>
    </source>
</evidence>
<protein>
    <recommendedName>
        <fullName evidence="4 16">6-phosphofructokinase</fullName>
        <ecNumber evidence="4 16">2.7.1.11</ecNumber>
    </recommendedName>
</protein>
<comment type="subcellular location">
    <subcellularLocation>
        <location evidence="2">Cytoplasm</location>
    </subcellularLocation>
</comment>
<reference evidence="18 19" key="1">
    <citation type="journal article" date="2019" name="Extremophiles">
        <title>Biogeography of thermophiles and predominance of Thermus scotoductus in domestic water heaters.</title>
        <authorList>
            <person name="Wilpiszeski R.L."/>
            <person name="Zhang Z."/>
            <person name="House C.H."/>
        </authorList>
    </citation>
    <scope>NUCLEOTIDE SEQUENCE [LARGE SCALE GENOMIC DNA]</scope>
    <source>
        <strain evidence="18 19">12_S12</strain>
    </source>
</reference>
<dbReference type="InterPro" id="IPR000023">
    <property type="entry name" value="Phosphofructokinase_dom"/>
</dbReference>
<evidence type="ECO:0000256" key="15">
    <source>
        <dbReference type="ARBA" id="ARBA00048070"/>
    </source>
</evidence>
<keyword evidence="13" id="KW-0324">Glycolysis</keyword>
<keyword evidence="7" id="KW-0808">Transferase</keyword>
<evidence type="ECO:0000256" key="13">
    <source>
        <dbReference type="ARBA" id="ARBA00023152"/>
    </source>
</evidence>
<evidence type="ECO:0000256" key="5">
    <source>
        <dbReference type="ARBA" id="ARBA00022490"/>
    </source>
</evidence>
<dbReference type="PROSITE" id="PS00433">
    <property type="entry name" value="PHOSPHOFRUCTOKINASE"/>
    <property type="match status" value="1"/>
</dbReference>
<dbReference type="SUPFAM" id="SSF53784">
    <property type="entry name" value="Phosphofructokinase"/>
    <property type="match status" value="1"/>
</dbReference>
<dbReference type="InterPro" id="IPR012828">
    <property type="entry name" value="PFKA_ATP_prok"/>
</dbReference>
<dbReference type="PIRSF" id="PIRSF000532">
    <property type="entry name" value="ATP_PFK_prok"/>
    <property type="match status" value="1"/>
</dbReference>
<dbReference type="EMBL" id="PEML01000089">
    <property type="protein sequence ID" value="RTI08480.1"/>
    <property type="molecule type" value="Genomic_DNA"/>
</dbReference>
<dbReference type="RefSeq" id="WP_126209883.1">
    <property type="nucleotide sequence ID" value="NZ_PEML01000089.1"/>
</dbReference>
<comment type="pathway">
    <text evidence="3">Carbohydrate degradation; glycolysis; D-glyceraldehyde 3-phosphate and glycerone phosphate from D-glucose: step 3/4.</text>
</comment>
<keyword evidence="10" id="KW-0418">Kinase</keyword>
<evidence type="ECO:0000256" key="3">
    <source>
        <dbReference type="ARBA" id="ARBA00004679"/>
    </source>
</evidence>
<proteinExistence type="inferred from homology"/>
<evidence type="ECO:0000256" key="12">
    <source>
        <dbReference type="ARBA" id="ARBA00022842"/>
    </source>
</evidence>
<sequence>MKRIGVFTSGGDAPGMNAAIRAVVRQAYALGLEVIGIRRGYAGMILGEMVPLGVRDVANILQRGGTVLLTARSQEFLTEEGRAKAAEKLKAAGIEGLVAIGGDGTFRGAMRLLEEHKVPVVGVPGTIDNDLYGTDYTIGFDTAVNTALEAIDRIRDTAASHERVFFIEVMGRSSGFIALDVGLAGGAEVIAVPEEPVDPKTIAEGLMESLRRGKSSSIVVVAEGAYPGGAAGLLAAIQEHVRVEARVTVLGHIQRGGSPTAKDRILASRLGAAAVEALALA</sequence>
<comment type="caution">
    <text evidence="18">The sequence shown here is derived from an EMBL/GenBank/DDBJ whole genome shotgun (WGS) entry which is preliminary data.</text>
</comment>
<keyword evidence="19" id="KW-1185">Reference proteome</keyword>
<evidence type="ECO:0000256" key="14">
    <source>
        <dbReference type="ARBA" id="ARBA00038478"/>
    </source>
</evidence>
<feature type="domain" description="Phosphofructokinase" evidence="17">
    <location>
        <begin position="3"/>
        <end position="278"/>
    </location>
</feature>
<dbReference type="InterPro" id="IPR022953">
    <property type="entry name" value="ATP_PFK"/>
</dbReference>
<gene>
    <name evidence="18" type="primary">pfkA</name>
    <name evidence="18" type="ORF">CSW25_04095</name>
</gene>
<dbReference type="InterPro" id="IPR015912">
    <property type="entry name" value="Phosphofructokinase_CS"/>
</dbReference>
<evidence type="ECO:0000256" key="8">
    <source>
        <dbReference type="ARBA" id="ARBA00022723"/>
    </source>
</evidence>
<dbReference type="NCBIfam" id="NF002872">
    <property type="entry name" value="PRK03202.1"/>
    <property type="match status" value="1"/>
</dbReference>
<keyword evidence="5" id="KW-0963">Cytoplasm</keyword>
<dbReference type="Gene3D" id="3.40.50.450">
    <property type="match status" value="1"/>
</dbReference>
<dbReference type="Pfam" id="PF00365">
    <property type="entry name" value="PFK"/>
    <property type="match status" value="1"/>
</dbReference>
<evidence type="ECO:0000259" key="17">
    <source>
        <dbReference type="Pfam" id="PF00365"/>
    </source>
</evidence>
<dbReference type="HAMAP" id="MF_00339">
    <property type="entry name" value="Phosphofructokinase_I_B1"/>
    <property type="match status" value="1"/>
</dbReference>
<evidence type="ECO:0000256" key="16">
    <source>
        <dbReference type="NCBIfam" id="TIGR02482"/>
    </source>
</evidence>
<dbReference type="NCBIfam" id="TIGR02482">
    <property type="entry name" value="PFKA_ATP"/>
    <property type="match status" value="1"/>
</dbReference>
<keyword evidence="8" id="KW-0479">Metal-binding</keyword>
<keyword evidence="6" id="KW-0021">Allosteric enzyme</keyword>
<dbReference type="PRINTS" id="PR00476">
    <property type="entry name" value="PHFRCTKINASE"/>
</dbReference>
<evidence type="ECO:0000256" key="2">
    <source>
        <dbReference type="ARBA" id="ARBA00004496"/>
    </source>
</evidence>
<evidence type="ECO:0000256" key="10">
    <source>
        <dbReference type="ARBA" id="ARBA00022777"/>
    </source>
</evidence>